<keyword evidence="4" id="KW-0808">Transferase</keyword>
<keyword evidence="3" id="KW-0489">Methyltransferase</keyword>
<dbReference type="InterPro" id="IPR029063">
    <property type="entry name" value="SAM-dependent_MTases_sf"/>
</dbReference>
<evidence type="ECO:0000256" key="2">
    <source>
        <dbReference type="ARBA" id="ARBA00022573"/>
    </source>
</evidence>
<evidence type="ECO:0000256" key="4">
    <source>
        <dbReference type="ARBA" id="ARBA00022679"/>
    </source>
</evidence>
<evidence type="ECO:0000256" key="3">
    <source>
        <dbReference type="ARBA" id="ARBA00022603"/>
    </source>
</evidence>
<reference evidence="6 7" key="1">
    <citation type="submission" date="2023-04" db="EMBL/GenBank/DDBJ databases">
        <authorList>
            <person name="Hsu D."/>
        </authorList>
    </citation>
    <scope>NUCLEOTIDE SEQUENCE [LARGE SCALE GENOMIC DNA]</scope>
    <source>
        <strain evidence="6 7">MK1</strain>
    </source>
</reference>
<sequence>MNEKKAVPGIPDHEFMRGEVPMTKEEIRVISLAKLALERHHVLYDIGAGTGSVTVEAALLMPEGKVFAIEEKESAGELIQRNAAQYSLENVQLVPGKAPGCLEGLPAPDRVFIGGSGGQLQTIIETLAELLPEGGRIVINAVTLETTYQAVNLMEMNGFTVDAVSLSLSKMKKAGKVHMWQALNPVTIAWGVKGG</sequence>
<dbReference type="Pfam" id="PF01135">
    <property type="entry name" value="PCMT"/>
    <property type="match status" value="1"/>
</dbReference>
<evidence type="ECO:0000313" key="7">
    <source>
        <dbReference type="Proteomes" id="UP001329915"/>
    </source>
</evidence>
<dbReference type="CDD" id="cd02440">
    <property type="entry name" value="AdoMet_MTases"/>
    <property type="match status" value="1"/>
</dbReference>
<proteinExistence type="predicted"/>
<dbReference type="InterPro" id="IPR014008">
    <property type="entry name" value="Cbl_synth_MTase_CbiT"/>
</dbReference>
<dbReference type="RefSeq" id="WP_366924616.1">
    <property type="nucleotide sequence ID" value="NZ_CP121694.1"/>
</dbReference>
<name>A0AAU0UNK8_9FIRM</name>
<dbReference type="SUPFAM" id="SSF53335">
    <property type="entry name" value="S-adenosyl-L-methionine-dependent methyltransferases"/>
    <property type="match status" value="1"/>
</dbReference>
<protein>
    <submittedName>
        <fullName evidence="6">Precorrin-6Y C5,15-methyltransferase (Decarboxylating) subunit CbiT</fullName>
    </submittedName>
</protein>
<dbReference type="InterPro" id="IPR050714">
    <property type="entry name" value="Cobalamin_biosynth_MTase"/>
</dbReference>
<dbReference type="PANTHER" id="PTHR43182:SF1">
    <property type="entry name" value="COBALT-PRECORRIN-7 C(5)-METHYLTRANSFERASE"/>
    <property type="match status" value="1"/>
</dbReference>
<evidence type="ECO:0000256" key="1">
    <source>
        <dbReference type="ARBA" id="ARBA00004953"/>
    </source>
</evidence>
<dbReference type="KEGG" id="dbc:MFMK1_001607"/>
<comment type="pathway">
    <text evidence="1">Cofactor biosynthesis; adenosylcobalamin biosynthesis.</text>
</comment>
<dbReference type="GO" id="GO:0008276">
    <property type="term" value="F:protein methyltransferase activity"/>
    <property type="evidence" value="ECO:0007669"/>
    <property type="project" value="InterPro"/>
</dbReference>
<accession>A0AAU0UNK8</accession>
<keyword evidence="7" id="KW-1185">Reference proteome</keyword>
<dbReference type="PANTHER" id="PTHR43182">
    <property type="entry name" value="COBALT-PRECORRIN-6B C(15)-METHYLTRANSFERASE (DECARBOXYLATING)"/>
    <property type="match status" value="1"/>
</dbReference>
<dbReference type="Proteomes" id="UP001329915">
    <property type="component" value="Chromosome"/>
</dbReference>
<dbReference type="AlphaFoldDB" id="A0AAU0UNK8"/>
<evidence type="ECO:0000313" key="6">
    <source>
        <dbReference type="EMBL" id="WRO21786.1"/>
    </source>
</evidence>
<evidence type="ECO:0000256" key="5">
    <source>
        <dbReference type="ARBA" id="ARBA00022691"/>
    </source>
</evidence>
<dbReference type="GO" id="GO:0032259">
    <property type="term" value="P:methylation"/>
    <property type="evidence" value="ECO:0007669"/>
    <property type="project" value="UniProtKB-KW"/>
</dbReference>
<keyword evidence="5" id="KW-0949">S-adenosyl-L-methionine</keyword>
<dbReference type="NCBIfam" id="TIGR02469">
    <property type="entry name" value="CbiT"/>
    <property type="match status" value="1"/>
</dbReference>
<gene>
    <name evidence="6" type="primary">cbiT</name>
    <name evidence="6" type="ORF">MFMK1_001607</name>
</gene>
<dbReference type="EMBL" id="CP121694">
    <property type="protein sequence ID" value="WRO21786.1"/>
    <property type="molecule type" value="Genomic_DNA"/>
</dbReference>
<organism evidence="6 7">
    <name type="scientific">Metallumcola ferriviriculae</name>
    <dbReference type="NCBI Taxonomy" id="3039180"/>
    <lineage>
        <taxon>Bacteria</taxon>
        <taxon>Bacillati</taxon>
        <taxon>Bacillota</taxon>
        <taxon>Clostridia</taxon>
        <taxon>Neomoorellales</taxon>
        <taxon>Desulfitibacteraceae</taxon>
        <taxon>Metallumcola</taxon>
    </lineage>
</organism>
<dbReference type="Gene3D" id="3.40.50.150">
    <property type="entry name" value="Vaccinia Virus protein VP39"/>
    <property type="match status" value="1"/>
</dbReference>
<keyword evidence="2" id="KW-0169">Cobalamin biosynthesis</keyword>
<dbReference type="GO" id="GO:0009236">
    <property type="term" value="P:cobalamin biosynthetic process"/>
    <property type="evidence" value="ECO:0007669"/>
    <property type="project" value="UniProtKB-KW"/>
</dbReference>